<organism evidence="2">
    <name type="scientific">Enterococcus faecalis</name>
    <name type="common">Streptococcus faecalis</name>
    <dbReference type="NCBI Taxonomy" id="1351"/>
    <lineage>
        <taxon>Bacteria</taxon>
        <taxon>Bacillati</taxon>
        <taxon>Bacillota</taxon>
        <taxon>Bacilli</taxon>
        <taxon>Lactobacillales</taxon>
        <taxon>Enterococcaceae</taxon>
        <taxon>Enterococcus</taxon>
    </lineage>
</organism>
<proteinExistence type="predicted"/>
<dbReference type="RefSeq" id="WP_172689740.1">
    <property type="nucleotide sequence ID" value="NZ_KY303941.1"/>
</dbReference>
<feature type="domain" description="DUF3991" evidence="1">
    <location>
        <begin position="130"/>
        <end position="191"/>
    </location>
</feature>
<sequence>MKIKGGRPMPTFTELKEKAKQVSIVDFARAQGVEIIDLGNKWATDAAHDSLRINKFTNRWWQNSVVNSDGKTLGGDTISFAQHYLQLGSFKECVALLTQTEFPKATIKEEKKEPFRYYFKHAPSTEQVENYLINKRGLDEEIVRGLIKKGMIQQDVLGQAIFVWNDAGRRVGATVQGIALDKNEPRGVVKKIAKNSQKHFGFNVTIGKNPDRILFFEAPIDALSYWSLNKDRLKDCMLFCLDGRHGMNIETVVSAMKYMKETKGTRPTAGVYFGLDNDPTGHEFWDRMSHYEHFHSLIPLDHWILKENIQHYQAASAAVNGAVDWELIAGVHKALTNMSNKTTVGNGWNYRGYYAAKDPEKRNDHEIDVRATSIQVAKALNESRNPNTGYIDLQAFLRKPQLEITDEALRRLESKITTYHTQYKEERYKPMDVIYKDWNDILKVRTARSVEQKLLEESYERKDGEHLEVTMQQKEGKQTVVATRKRFEQTVGFYEAESAHEMAFLIKNYGYQAVDKQDQRKYAKAKEMARV</sequence>
<dbReference type="Pfam" id="PF13154">
    <property type="entry name" value="DUF3991"/>
    <property type="match status" value="1"/>
</dbReference>
<evidence type="ECO:0000313" key="2">
    <source>
        <dbReference type="EMBL" id="ARO46260.1"/>
    </source>
</evidence>
<keyword evidence="2" id="KW-0614">Plasmid</keyword>
<dbReference type="AlphaFoldDB" id="A0A1W6QXQ4"/>
<protein>
    <recommendedName>
        <fullName evidence="1">DUF3991 domain-containing protein</fullName>
    </recommendedName>
</protein>
<accession>A0A1W6QXQ4</accession>
<geneLocation type="plasmid" evidence="2">
    <name>pGTC3</name>
</geneLocation>
<dbReference type="EMBL" id="KY303941">
    <property type="protein sequence ID" value="ARO46260.1"/>
    <property type="molecule type" value="Genomic_DNA"/>
</dbReference>
<evidence type="ECO:0000259" key="1">
    <source>
        <dbReference type="Pfam" id="PF13154"/>
    </source>
</evidence>
<name>A0A1W6QXQ4_ENTFL</name>
<dbReference type="InterPro" id="IPR025054">
    <property type="entry name" value="DUF3991"/>
</dbReference>
<reference evidence="2" key="1">
    <citation type="submission" date="2016-12" db="EMBL/GenBank/DDBJ databases">
        <title>Characterization of a Plasmid Isolated from Enterococcus faecalis found in the Fecal Material of a Blue Whale.</title>
        <authorList>
            <person name="McLaughlin R."/>
        </authorList>
    </citation>
    <scope>NUCLEOTIDE SEQUENCE</scope>
    <source>
        <strain evidence="2">3</strain>
        <plasmid evidence="2">pGTC3</plasmid>
    </source>
</reference>